<dbReference type="Pfam" id="PF00501">
    <property type="entry name" value="AMP-binding"/>
    <property type="match status" value="2"/>
</dbReference>
<evidence type="ECO:0000313" key="4">
    <source>
        <dbReference type="Proteomes" id="UP000631181"/>
    </source>
</evidence>
<keyword evidence="4" id="KW-1185">Reference proteome</keyword>
<dbReference type="PANTHER" id="PTHR43201:SF8">
    <property type="entry name" value="ACYL-COA SYNTHETASE FAMILY MEMBER 3"/>
    <property type="match status" value="1"/>
</dbReference>
<comment type="caution">
    <text evidence="3">The sequence shown here is derived from an EMBL/GenBank/DDBJ whole genome shotgun (WGS) entry which is preliminary data.</text>
</comment>
<dbReference type="InterPro" id="IPR042099">
    <property type="entry name" value="ANL_N_sf"/>
</dbReference>
<dbReference type="GO" id="GO:0031956">
    <property type="term" value="F:medium-chain fatty acid-CoA ligase activity"/>
    <property type="evidence" value="ECO:0007669"/>
    <property type="project" value="TreeGrafter"/>
</dbReference>
<evidence type="ECO:0000313" key="3">
    <source>
        <dbReference type="EMBL" id="KAF7719262.1"/>
    </source>
</evidence>
<sequence>MAPFIRKLPNEPLFRHLLNALRNTPSNVLLRDYTTGLTATCSQFLMDMLHMREQIIKQLPPSMLDSEGRIASTRPYIRILAPRHYDFLVAAFAILSCGGAWASLATTLSKDEASYIVGLSNAACLLFSPESHLQALKIQQHHAKKKTDHELESIIPITRHGIKACLVPEIQIEPSMSMDPRGPGALLFSSGSTGSPKGIVRPRSMFYANPDISQIGQVMLALGPPISEVIEDSAHSIWERLLGKDVNHFTSHPHRYAELMMYFKEHIKPLPSEQRERYIKGAQRVQSMNFTGDFTWPTVMIFWREMLGRPLVNEYGSSEMGSIMTTTDESDPSAERCIGKPWSGVHIKLSEGDHGDILVKSPMMFTHYLGNEAATLAAFDEDGFFRTGDVGYRVGDQYVLEGRASTDVFRHESYWVDLKEIEARVNALPYISEAYVVAADFSCLRQIAVLARLTIPNPAVDLSRLRVDLQGKLHEHNLPTLLRIFQDHEKVPELANGKLNRKSIAQRFFPLSVDGPLPSNIEFWDEKVPNVNGQSRTWSTNDTE</sequence>
<accession>A0A8J8WA48</accession>
<dbReference type="SUPFAM" id="SSF56801">
    <property type="entry name" value="Acetyl-CoA synthetase-like"/>
    <property type="match status" value="1"/>
</dbReference>
<dbReference type="PROSITE" id="PS00455">
    <property type="entry name" value="AMP_BINDING"/>
    <property type="match status" value="1"/>
</dbReference>
<dbReference type="InterPro" id="IPR045851">
    <property type="entry name" value="AMP-bd_C_sf"/>
</dbReference>
<dbReference type="AlphaFoldDB" id="A0A8J8WA48"/>
<dbReference type="GO" id="GO:0006631">
    <property type="term" value="P:fatty acid metabolic process"/>
    <property type="evidence" value="ECO:0007669"/>
    <property type="project" value="TreeGrafter"/>
</dbReference>
<dbReference type="PANTHER" id="PTHR43201">
    <property type="entry name" value="ACYL-COA SYNTHETASE"/>
    <property type="match status" value="1"/>
</dbReference>
<dbReference type="Gene3D" id="3.40.50.12780">
    <property type="entry name" value="N-terminal domain of ligase-like"/>
    <property type="match status" value="2"/>
</dbReference>
<dbReference type="InterPro" id="IPR000873">
    <property type="entry name" value="AMP-dep_synth/lig_dom"/>
</dbReference>
<dbReference type="EMBL" id="WIWV01000007">
    <property type="protein sequence ID" value="KAF7719262.1"/>
    <property type="molecule type" value="Genomic_DNA"/>
</dbReference>
<dbReference type="OrthoDB" id="6614653at2759"/>
<dbReference type="Proteomes" id="UP000631181">
    <property type="component" value="Unassembled WGS sequence"/>
</dbReference>
<gene>
    <name evidence="3" type="ORF">PECM_007555</name>
</gene>
<organism evidence="3 4">
    <name type="scientific">Penicillium ucsense</name>
    <dbReference type="NCBI Taxonomy" id="2839758"/>
    <lineage>
        <taxon>Eukaryota</taxon>
        <taxon>Fungi</taxon>
        <taxon>Dikarya</taxon>
        <taxon>Ascomycota</taxon>
        <taxon>Pezizomycotina</taxon>
        <taxon>Eurotiomycetes</taxon>
        <taxon>Eurotiomycetidae</taxon>
        <taxon>Eurotiales</taxon>
        <taxon>Aspergillaceae</taxon>
        <taxon>Penicillium</taxon>
    </lineage>
</organism>
<evidence type="ECO:0000256" key="1">
    <source>
        <dbReference type="ARBA" id="ARBA00006432"/>
    </source>
</evidence>
<protein>
    <submittedName>
        <fullName evidence="3">AMP-binding domain-containing protein</fullName>
    </submittedName>
</protein>
<name>A0A8J8WA48_9EURO</name>
<dbReference type="InterPro" id="IPR020845">
    <property type="entry name" value="AMP-binding_CS"/>
</dbReference>
<dbReference type="Gene3D" id="3.30.300.30">
    <property type="match status" value="1"/>
</dbReference>
<feature type="domain" description="AMP-dependent synthetase/ligase" evidence="2">
    <location>
        <begin position="276"/>
        <end position="369"/>
    </location>
</feature>
<proteinExistence type="inferred from homology"/>
<evidence type="ECO:0000259" key="2">
    <source>
        <dbReference type="Pfam" id="PF00501"/>
    </source>
</evidence>
<feature type="domain" description="AMP-dependent synthetase/ligase" evidence="2">
    <location>
        <begin position="77"/>
        <end position="202"/>
    </location>
</feature>
<comment type="similarity">
    <text evidence="1">Belongs to the ATP-dependent AMP-binding enzyme family.</text>
</comment>
<reference evidence="3" key="1">
    <citation type="journal article" date="2020" name="Front. Microbiol.">
        <title>Gene regulatory networks of Penicillium echinulatum 2HH and Penicillium oxalicum 114-2 inferred by a computational biology approach.</title>
        <authorList>
            <person name="Lenz A.R."/>
            <person name="Galan-Vasquez E."/>
            <person name="Balbinot E."/>
            <person name="De Abreu F.P."/>
            <person name="De Oliveira N.S."/>
            <person name="Da Rosa L.O."/>
            <person name="De Avila E Silva S."/>
            <person name="Camassola M."/>
            <person name="Dillon A.J.P."/>
            <person name="Perez-Rueda E."/>
        </authorList>
    </citation>
    <scope>NUCLEOTIDE SEQUENCE</scope>
    <source>
        <strain evidence="3">S1M29</strain>
    </source>
</reference>